<keyword evidence="4" id="KW-1185">Reference proteome</keyword>
<reference evidence="2 4" key="1">
    <citation type="submission" date="2015-07" db="EMBL/GenBank/DDBJ databases">
        <title>Bacillus zhangzhouensis sp. nov. and Bacillus nanhaiticus sp. nov.</title>
        <authorList>
            <person name="Liu Y."/>
            <person name="Lai Q."/>
            <person name="Shao Z."/>
        </authorList>
    </citation>
    <scope>NUCLEOTIDE SEQUENCE [LARGE SCALE GENOMIC DNA]</scope>
    <source>
        <strain evidence="2 4">NH7I_1</strain>
    </source>
</reference>
<dbReference type="PROSITE" id="PS51257">
    <property type="entry name" value="PROKAR_LIPOPROTEIN"/>
    <property type="match status" value="1"/>
</dbReference>
<dbReference type="AlphaFoldDB" id="A0ABD4QPC2"/>
<evidence type="ECO:0000313" key="2">
    <source>
        <dbReference type="EMBL" id="KPN12990.1"/>
    </source>
</evidence>
<evidence type="ECO:0008006" key="6">
    <source>
        <dbReference type="Google" id="ProtNLM"/>
    </source>
</evidence>
<evidence type="ECO:0000313" key="5">
    <source>
        <dbReference type="Proteomes" id="UP000676804"/>
    </source>
</evidence>
<dbReference type="Proteomes" id="UP000676804">
    <property type="component" value="Unassembled WGS sequence"/>
</dbReference>
<keyword evidence="1" id="KW-0732">Signal</keyword>
<dbReference type="EMBL" id="JAGQFH010000028">
    <property type="protein sequence ID" value="MBR8691385.1"/>
    <property type="molecule type" value="Genomic_DNA"/>
</dbReference>
<dbReference type="RefSeq" id="WP_060699756.1">
    <property type="nucleotide sequence ID" value="NZ_JAGQFH010000028.1"/>
</dbReference>
<dbReference type="EMBL" id="LGYN01000028">
    <property type="protein sequence ID" value="KPN12990.1"/>
    <property type="molecule type" value="Genomic_DNA"/>
</dbReference>
<proteinExistence type="predicted"/>
<evidence type="ECO:0000313" key="4">
    <source>
        <dbReference type="Proteomes" id="UP000050272"/>
    </source>
</evidence>
<gene>
    <name evidence="2" type="ORF">AKG37_13950</name>
    <name evidence="3" type="ORF">KCQ59_16500</name>
</gene>
<sequence length="125" mass="14301">MIRNIWFSLLLMLLTFSLCACQSVQYEYQSKPPSAEELLSIDQQADLFQWEGTIYETNVDWTTSLHVTKHEQLGVIQKTAVKNFEHGTASRLKKGTAIYSVKEREDLLIVELHGKTKIYVAHAEG</sequence>
<reference evidence="3 5" key="2">
    <citation type="submission" date="2021-04" db="EMBL/GenBank/DDBJ databases">
        <title>Isolation of newly marine bacteria for enzymatic activity.</title>
        <authorList>
            <person name="Hadi W.A.M."/>
            <person name="Nair A.J.J."/>
            <person name="Edwin B.T."/>
        </authorList>
    </citation>
    <scope>NUCLEOTIDE SEQUENCE [LARGE SCALE GENOMIC DNA]</scope>
    <source>
        <strain evidence="3 5">B28A</strain>
    </source>
</reference>
<name>A0ABD4QPC2_9BACI</name>
<feature type="chain" id="PRO_5044725707" description="Lipoprotein" evidence="1">
    <location>
        <begin position="21"/>
        <end position="125"/>
    </location>
</feature>
<dbReference type="Proteomes" id="UP000050272">
    <property type="component" value="Unassembled WGS sequence"/>
</dbReference>
<organism evidence="3 5">
    <name type="scientific">Bacillus australimaris</name>
    <dbReference type="NCBI Taxonomy" id="1326968"/>
    <lineage>
        <taxon>Bacteria</taxon>
        <taxon>Bacillati</taxon>
        <taxon>Bacillota</taxon>
        <taxon>Bacilli</taxon>
        <taxon>Bacillales</taxon>
        <taxon>Bacillaceae</taxon>
        <taxon>Bacillus</taxon>
    </lineage>
</organism>
<evidence type="ECO:0000256" key="1">
    <source>
        <dbReference type="SAM" id="SignalP"/>
    </source>
</evidence>
<feature type="signal peptide" evidence="1">
    <location>
        <begin position="1"/>
        <end position="20"/>
    </location>
</feature>
<protein>
    <recommendedName>
        <fullName evidence="6">Lipoprotein</fullName>
    </recommendedName>
</protein>
<accession>A0ABD4QPC2</accession>
<evidence type="ECO:0000313" key="3">
    <source>
        <dbReference type="EMBL" id="MBR8691385.1"/>
    </source>
</evidence>
<comment type="caution">
    <text evidence="3">The sequence shown here is derived from an EMBL/GenBank/DDBJ whole genome shotgun (WGS) entry which is preliminary data.</text>
</comment>